<evidence type="ECO:0008006" key="9">
    <source>
        <dbReference type="Google" id="ProtNLM"/>
    </source>
</evidence>
<feature type="domain" description="ZMYM2-like/QRICH1 C-terminal" evidence="5">
    <location>
        <begin position="202"/>
        <end position="316"/>
    </location>
</feature>
<reference evidence="8" key="1">
    <citation type="journal article" date="2010" name="Nature">
        <title>The Amphimedon queenslandica genome and the evolution of animal complexity.</title>
        <authorList>
            <person name="Srivastava M."/>
            <person name="Simakov O."/>
            <person name="Chapman J."/>
            <person name="Fahey B."/>
            <person name="Gauthier M.E."/>
            <person name="Mitros T."/>
            <person name="Richards G.S."/>
            <person name="Conaco C."/>
            <person name="Dacre M."/>
            <person name="Hellsten U."/>
            <person name="Larroux C."/>
            <person name="Putnam N.H."/>
            <person name="Stanke M."/>
            <person name="Adamska M."/>
            <person name="Darling A."/>
            <person name="Degnan S.M."/>
            <person name="Oakley T.H."/>
            <person name="Plachetzki D.C."/>
            <person name="Zhai Y."/>
            <person name="Adamski M."/>
            <person name="Calcino A."/>
            <person name="Cummins S.F."/>
            <person name="Goodstein D.M."/>
            <person name="Harris C."/>
            <person name="Jackson D.J."/>
            <person name="Leys S.P."/>
            <person name="Shu S."/>
            <person name="Woodcroft B.J."/>
            <person name="Vervoort M."/>
            <person name="Kosik K.S."/>
            <person name="Manning G."/>
            <person name="Degnan B.M."/>
            <person name="Rokhsar D.S."/>
        </authorList>
    </citation>
    <scope>NUCLEOTIDE SEQUENCE [LARGE SCALE GENOMIC DNA]</scope>
</reference>
<dbReference type="InterPro" id="IPR057926">
    <property type="entry name" value="QRICH1_dom"/>
</dbReference>
<feature type="domain" description="QRICH1-like" evidence="6">
    <location>
        <begin position="115"/>
        <end position="186"/>
    </location>
</feature>
<evidence type="ECO:0000256" key="2">
    <source>
        <dbReference type="ARBA" id="ARBA00022553"/>
    </source>
</evidence>
<dbReference type="InterPro" id="IPR021893">
    <property type="entry name" value="ZMYM2-like_C"/>
</dbReference>
<dbReference type="InterPro" id="IPR052787">
    <property type="entry name" value="MAVS"/>
</dbReference>
<evidence type="ECO:0000256" key="4">
    <source>
        <dbReference type="SAM" id="MobiDB-lite"/>
    </source>
</evidence>
<dbReference type="GeneID" id="105315186"/>
<evidence type="ECO:0000313" key="8">
    <source>
        <dbReference type="Proteomes" id="UP000007879"/>
    </source>
</evidence>
<dbReference type="PANTHER" id="PTHR21446:SF12">
    <property type="entry name" value="POTASSIUM CHANNEL TETRAMERIZATION DOMAIN CONTAINING 1"/>
    <property type="match status" value="1"/>
</dbReference>
<keyword evidence="1" id="KW-1017">Isopeptide bond</keyword>
<sequence length="318" mass="36559">MNLFSDEANHCACAVGQTDRVCFIVMAEAGSMEENQEKENVPPSKKRRVSLSLNKKRFQPSSSEEIDEMAKRKVPKNTEKTSKWAMKNLEDWFKDYNERNPDKKCPDEFLTGHGCSKEVICKWLCLFVNETRNKSGERYPPKTIQCLLAGIMRHMRDQNSEYPNFMSKDDPAFHTFIVTLDNLFKNLRSDGIGTESSLTESISKEEEDQLWKSGVLNVTSPLGLLRAVFYYNGKCFCLRGGEEHRQLKISQFQRLQNPNRYVYSENSSKNRPGGLLQTYLSHKVVPIVENPAVGERCHVSILDKYISKLPTIARERDI</sequence>
<dbReference type="Proteomes" id="UP000007879">
    <property type="component" value="Unassembled WGS sequence"/>
</dbReference>
<evidence type="ECO:0000256" key="1">
    <source>
        <dbReference type="ARBA" id="ARBA00022499"/>
    </source>
</evidence>
<name>A0AAN0JVE3_AMPQE</name>
<reference evidence="7" key="2">
    <citation type="submission" date="2024-06" db="UniProtKB">
        <authorList>
            <consortium name="EnsemblMetazoa"/>
        </authorList>
    </citation>
    <scope>IDENTIFICATION</scope>
</reference>
<dbReference type="RefSeq" id="XP_019860859.1">
    <property type="nucleotide sequence ID" value="XM_020005300.1"/>
</dbReference>
<dbReference type="KEGG" id="aqu:105315186"/>
<accession>A0AAN0JVE3</accession>
<feature type="region of interest" description="Disordered" evidence="4">
    <location>
        <begin position="56"/>
        <end position="79"/>
    </location>
</feature>
<dbReference type="PANTHER" id="PTHR21446">
    <property type="entry name" value="DUF3504 DOMAIN-CONTAINING PROTEIN"/>
    <property type="match status" value="1"/>
</dbReference>
<keyword evidence="3" id="KW-0832">Ubl conjugation</keyword>
<keyword evidence="8" id="KW-1185">Reference proteome</keyword>
<evidence type="ECO:0000259" key="6">
    <source>
        <dbReference type="Pfam" id="PF25561"/>
    </source>
</evidence>
<proteinExistence type="predicted"/>
<dbReference type="Pfam" id="PF12012">
    <property type="entry name" value="DUF3504"/>
    <property type="match status" value="1"/>
</dbReference>
<organism evidence="7 8">
    <name type="scientific">Amphimedon queenslandica</name>
    <name type="common">Sponge</name>
    <dbReference type="NCBI Taxonomy" id="400682"/>
    <lineage>
        <taxon>Eukaryota</taxon>
        <taxon>Metazoa</taxon>
        <taxon>Porifera</taxon>
        <taxon>Demospongiae</taxon>
        <taxon>Heteroscleromorpha</taxon>
        <taxon>Haplosclerida</taxon>
        <taxon>Niphatidae</taxon>
        <taxon>Amphimedon</taxon>
    </lineage>
</organism>
<evidence type="ECO:0000313" key="7">
    <source>
        <dbReference type="EnsemblMetazoa" id="XP_019860859.1"/>
    </source>
</evidence>
<dbReference type="Pfam" id="PF25561">
    <property type="entry name" value="QRICH1"/>
    <property type="match status" value="1"/>
</dbReference>
<feature type="compositionally biased region" description="Basic and acidic residues" evidence="4">
    <location>
        <begin position="68"/>
        <end position="79"/>
    </location>
</feature>
<protein>
    <recommendedName>
        <fullName evidence="9">DUF3504 domain-containing protein</fullName>
    </recommendedName>
</protein>
<keyword evidence="2" id="KW-0597">Phosphoprotein</keyword>
<dbReference type="AlphaFoldDB" id="A0AAN0JVE3"/>
<evidence type="ECO:0000259" key="5">
    <source>
        <dbReference type="Pfam" id="PF12012"/>
    </source>
</evidence>
<dbReference type="EnsemblMetazoa" id="XM_020005300.1">
    <property type="protein sequence ID" value="XP_019860859.1"/>
    <property type="gene ID" value="LOC105315186"/>
</dbReference>
<evidence type="ECO:0000256" key="3">
    <source>
        <dbReference type="ARBA" id="ARBA00022843"/>
    </source>
</evidence>